<comment type="caution">
    <text evidence="11">The sequence shown here is derived from an EMBL/GenBank/DDBJ whole genome shotgun (WGS) entry which is preliminary data.</text>
</comment>
<dbReference type="GO" id="GO:0008242">
    <property type="term" value="F:omega peptidase activity"/>
    <property type="evidence" value="ECO:0007669"/>
    <property type="project" value="UniProtKB-EC"/>
</dbReference>
<keyword evidence="12" id="KW-1185">Reference proteome</keyword>
<dbReference type="AlphaFoldDB" id="A0A423SW39"/>
<dbReference type="GO" id="GO:0006508">
    <property type="term" value="P:proteolysis"/>
    <property type="evidence" value="ECO:0007669"/>
    <property type="project" value="InterPro"/>
</dbReference>
<dbReference type="Pfam" id="PF00326">
    <property type="entry name" value="Peptidase_S9"/>
    <property type="match status" value="1"/>
</dbReference>
<keyword evidence="7" id="KW-0963">Cytoplasm</keyword>
<dbReference type="InterPro" id="IPR011042">
    <property type="entry name" value="6-blade_b-propeller_TolB-like"/>
</dbReference>
<evidence type="ECO:0000256" key="4">
    <source>
        <dbReference type="ARBA" id="ARBA00011881"/>
    </source>
</evidence>
<dbReference type="InterPro" id="IPR001375">
    <property type="entry name" value="Peptidase_S9_cat"/>
</dbReference>
<gene>
    <name evidence="11" type="ORF">C7M84_013419</name>
</gene>
<evidence type="ECO:0000256" key="7">
    <source>
        <dbReference type="ARBA" id="ARBA00022490"/>
    </source>
</evidence>
<dbReference type="InterPro" id="IPR045550">
    <property type="entry name" value="AARE_N"/>
</dbReference>
<dbReference type="EC" id="3.4.19.1" evidence="5"/>
<comment type="subcellular location">
    <subcellularLocation>
        <location evidence="2">Cytoplasm</location>
    </subcellularLocation>
</comment>
<evidence type="ECO:0000256" key="5">
    <source>
        <dbReference type="ARBA" id="ARBA00012917"/>
    </source>
</evidence>
<dbReference type="SUPFAM" id="SSF82171">
    <property type="entry name" value="DPP6 N-terminal domain-like"/>
    <property type="match status" value="1"/>
</dbReference>
<comment type="similarity">
    <text evidence="3">Belongs to the peptidase S9C family.</text>
</comment>
<dbReference type="Gene3D" id="3.40.50.1820">
    <property type="entry name" value="alpha/beta hydrolase"/>
    <property type="match status" value="1"/>
</dbReference>
<accession>A0A423SW39</accession>
<organism evidence="11 12">
    <name type="scientific">Penaeus vannamei</name>
    <name type="common">Whiteleg shrimp</name>
    <name type="synonym">Litopenaeus vannamei</name>
    <dbReference type="NCBI Taxonomy" id="6689"/>
    <lineage>
        <taxon>Eukaryota</taxon>
        <taxon>Metazoa</taxon>
        <taxon>Ecdysozoa</taxon>
        <taxon>Arthropoda</taxon>
        <taxon>Crustacea</taxon>
        <taxon>Multicrustacea</taxon>
        <taxon>Malacostraca</taxon>
        <taxon>Eumalacostraca</taxon>
        <taxon>Eucarida</taxon>
        <taxon>Decapoda</taxon>
        <taxon>Dendrobranchiata</taxon>
        <taxon>Penaeoidea</taxon>
        <taxon>Penaeidae</taxon>
        <taxon>Penaeus</taxon>
    </lineage>
</organism>
<reference evidence="11 12" key="2">
    <citation type="submission" date="2019-01" db="EMBL/GenBank/DDBJ databases">
        <title>The decoding of complex shrimp genome reveals the adaptation for benthos swimmer, frequently molting mechanism and breeding impact on genome.</title>
        <authorList>
            <person name="Sun Y."/>
            <person name="Gao Y."/>
            <person name="Yu Y."/>
        </authorList>
    </citation>
    <scope>NUCLEOTIDE SEQUENCE [LARGE SCALE GENOMIC DNA]</scope>
    <source>
        <tissue evidence="11">Muscle</tissue>
    </source>
</reference>
<dbReference type="STRING" id="6689.A0A423SW39"/>
<evidence type="ECO:0000256" key="1">
    <source>
        <dbReference type="ARBA" id="ARBA00000721"/>
    </source>
</evidence>
<dbReference type="PANTHER" id="PTHR42776:SF4">
    <property type="entry name" value="ACYLAMINO-ACID-RELEASING ENZYME"/>
    <property type="match status" value="1"/>
</dbReference>
<dbReference type="PANTHER" id="PTHR42776">
    <property type="entry name" value="SERINE PEPTIDASE S9 FAMILY MEMBER"/>
    <property type="match status" value="1"/>
</dbReference>
<evidence type="ECO:0000259" key="10">
    <source>
        <dbReference type="Pfam" id="PF19283"/>
    </source>
</evidence>
<evidence type="ECO:0000256" key="2">
    <source>
        <dbReference type="ARBA" id="ARBA00004496"/>
    </source>
</evidence>
<comment type="subunit">
    <text evidence="4">Homotetramer.</text>
</comment>
<sequence>MQSFFSKGSRLLKSLHQQSRFNHCKMVDSVVAAYKEVAKIAIVKGAKILNIDDNEVAVQVSWSVRNLAAMENAVSSCDYLVRGKKVTAMPPVPINKNILLSQRSPSGKRLACVVTSEKEKDEQHVMVVEQDGSMFTIDLKTANKHGKVYADPEFSCLEWSPDDKMITYVAEKKRIKATSFLTPFEAEGEDGRGQEYVHHNEWGEQLEGKHKSVVCILNVDSGELSTHDLPDELCPGQLVWGPGGNGIFGVAFVSKPYRLGLVYCPNRESRLFYMDLEGRYTQISQGLSNIRSPRLSPDGSRIAFLRSTVGGPHAKSAQLCVMSWPSKEEKVAVDVVLRERKIEEGYTFKGIYGYSGLPARCWLSDSKRLLFSSYKFDNIMTYVVNVTPRREIPGIPNHFRAYWSFVNEVPHPDPKYSDIPISVIYYGPTYLEEGAPKRPLICWPHGGPHSTVANMFYFEPSFFVKLGYSIVFPNYRGSLGFGEDGVNALPGHVDVLDPSQVFLCGGSHGGFLVTHLAAKYPDFYKAVSARNPVTSISGLVNVTDIPDWSFVESGFPFEPKKVADASMLAKMLEVSPLCNIDNIKTPTLFLVGKNDARVPPSQSFHFHKMLLARGVDTKLLLYEDCHSLRKTNVEADSVINTALWFEKYRQK</sequence>
<keyword evidence="8" id="KW-0378">Hydrolase</keyword>
<proteinExistence type="inferred from homology"/>
<dbReference type="SMR" id="A0A423SW39"/>
<dbReference type="Proteomes" id="UP000283509">
    <property type="component" value="Unassembled WGS sequence"/>
</dbReference>
<evidence type="ECO:0000256" key="6">
    <source>
        <dbReference type="ARBA" id="ARBA00018421"/>
    </source>
</evidence>
<evidence type="ECO:0000313" key="11">
    <source>
        <dbReference type="EMBL" id="ROT68429.1"/>
    </source>
</evidence>
<evidence type="ECO:0000256" key="8">
    <source>
        <dbReference type="ARBA" id="ARBA00022801"/>
    </source>
</evidence>
<evidence type="ECO:0000256" key="3">
    <source>
        <dbReference type="ARBA" id="ARBA00010040"/>
    </source>
</evidence>
<dbReference type="GO" id="GO:0005737">
    <property type="term" value="C:cytoplasm"/>
    <property type="evidence" value="ECO:0007669"/>
    <property type="project" value="UniProtKB-SubCell"/>
</dbReference>
<name>A0A423SW39_PENVA</name>
<dbReference type="SUPFAM" id="SSF53474">
    <property type="entry name" value="alpha/beta-Hydrolases"/>
    <property type="match status" value="1"/>
</dbReference>
<dbReference type="EMBL" id="QCYY01002666">
    <property type="protein sequence ID" value="ROT68429.1"/>
    <property type="molecule type" value="Genomic_DNA"/>
</dbReference>
<dbReference type="InterPro" id="IPR029058">
    <property type="entry name" value="AB_hydrolase_fold"/>
</dbReference>
<reference evidence="11 12" key="1">
    <citation type="submission" date="2018-04" db="EMBL/GenBank/DDBJ databases">
        <authorList>
            <person name="Zhang X."/>
            <person name="Yuan J."/>
            <person name="Li F."/>
            <person name="Xiang J."/>
        </authorList>
    </citation>
    <scope>NUCLEOTIDE SEQUENCE [LARGE SCALE GENOMIC DNA]</scope>
    <source>
        <tissue evidence="11">Muscle</tissue>
    </source>
</reference>
<dbReference type="Gene3D" id="2.120.10.30">
    <property type="entry name" value="TolB, C-terminal domain"/>
    <property type="match status" value="1"/>
</dbReference>
<dbReference type="OrthoDB" id="416344at2759"/>
<feature type="domain" description="Acylamino-acid-releasing enzyme N-terminal" evidence="10">
    <location>
        <begin position="33"/>
        <end position="386"/>
    </location>
</feature>
<protein>
    <recommendedName>
        <fullName evidence="6">Acylamino-acid-releasing enzyme</fullName>
        <ecNumber evidence="5">3.4.19.1</ecNumber>
    </recommendedName>
</protein>
<comment type="catalytic activity">
    <reaction evidence="1">
        <text>Cleavage of an N-acetyl or N-formyl amino acid from the N-terminus of a polypeptide.</text>
        <dbReference type="EC" id="3.4.19.1"/>
    </reaction>
</comment>
<evidence type="ECO:0000259" key="9">
    <source>
        <dbReference type="Pfam" id="PF00326"/>
    </source>
</evidence>
<evidence type="ECO:0000313" key="12">
    <source>
        <dbReference type="Proteomes" id="UP000283509"/>
    </source>
</evidence>
<dbReference type="Pfam" id="PF19283">
    <property type="entry name" value="APEH_N"/>
    <property type="match status" value="1"/>
</dbReference>
<dbReference type="GO" id="GO:0004252">
    <property type="term" value="F:serine-type endopeptidase activity"/>
    <property type="evidence" value="ECO:0007669"/>
    <property type="project" value="TreeGrafter"/>
</dbReference>
<feature type="domain" description="Peptidase S9 prolyl oligopeptidase catalytic" evidence="9">
    <location>
        <begin position="495"/>
        <end position="648"/>
    </location>
</feature>